<dbReference type="SMART" id="SM01059">
    <property type="entry name" value="CAT"/>
    <property type="match status" value="1"/>
</dbReference>
<accession>A0A941DXM8</accession>
<protein>
    <recommendedName>
        <fullName evidence="4">Chloramphenicol acetyltransferase</fullName>
    </recommendedName>
</protein>
<dbReference type="InterPro" id="IPR023213">
    <property type="entry name" value="CAT-like_dom_sf"/>
</dbReference>
<dbReference type="EMBL" id="JAGSPJ010000001">
    <property type="protein sequence ID" value="MBR7799329.1"/>
    <property type="molecule type" value="Genomic_DNA"/>
</dbReference>
<proteinExistence type="predicted"/>
<gene>
    <name evidence="2" type="ORF">KDM90_04890</name>
</gene>
<sequence length="212" mass="24716">MKKIDISTWNRREHFAFFRKVDLPFYNVNTPVDITGLPEFVKSKSISLNSTLIYLTIQSMNQIENFRYRIRDDAVFLHDAVHPSFTHLKKGEDLFRIITMDCGNDLMQFDRDLKQAVAESTSYFNFSSAEGRDDLVFVSSLPWIAFTGLDHTLSLNRDDAIPRVSWGRFLIRDGQTMLPFNIRVNHVFVDGLHVGLFFDEFARQLQRILEQS</sequence>
<evidence type="ECO:0000313" key="3">
    <source>
        <dbReference type="Proteomes" id="UP000678545"/>
    </source>
</evidence>
<dbReference type="InterPro" id="IPR001707">
    <property type="entry name" value="Cmp_AcTrfase"/>
</dbReference>
<keyword evidence="3" id="KW-1185">Reference proteome</keyword>
<name>A0A941DXM8_9BURK</name>
<evidence type="ECO:0008006" key="4">
    <source>
        <dbReference type="Google" id="ProtNLM"/>
    </source>
</evidence>
<comment type="caution">
    <text evidence="2">The sequence shown here is derived from an EMBL/GenBank/DDBJ whole genome shotgun (WGS) entry which is preliminary data.</text>
</comment>
<dbReference type="Gene3D" id="3.30.559.10">
    <property type="entry name" value="Chloramphenicol acetyltransferase-like domain"/>
    <property type="match status" value="1"/>
</dbReference>
<dbReference type="AlphaFoldDB" id="A0A941DXM8"/>
<dbReference type="GO" id="GO:0008811">
    <property type="term" value="F:chloramphenicol O-acetyltransferase activity"/>
    <property type="evidence" value="ECO:0007669"/>
    <property type="project" value="InterPro"/>
</dbReference>
<dbReference type="Proteomes" id="UP000678545">
    <property type="component" value="Unassembled WGS sequence"/>
</dbReference>
<dbReference type="PIRSF" id="PIRSF000440">
    <property type="entry name" value="CAT"/>
    <property type="match status" value="1"/>
</dbReference>
<reference evidence="2" key="1">
    <citation type="submission" date="2021-04" db="EMBL/GenBank/DDBJ databases">
        <title>novel species isolated from subtropical streams in China.</title>
        <authorList>
            <person name="Lu H."/>
        </authorList>
    </citation>
    <scope>NUCLEOTIDE SEQUENCE</scope>
    <source>
        <strain evidence="2">FT137W</strain>
    </source>
</reference>
<evidence type="ECO:0000256" key="1">
    <source>
        <dbReference type="PIRSR" id="PIRSR000440-1"/>
    </source>
</evidence>
<evidence type="ECO:0000313" key="2">
    <source>
        <dbReference type="EMBL" id="MBR7799329.1"/>
    </source>
</evidence>
<dbReference type="RefSeq" id="WP_212674421.1">
    <property type="nucleotide sequence ID" value="NZ_JAGSPJ010000001.1"/>
</dbReference>
<organism evidence="2 3">
    <name type="scientific">Undibacterium fentianense</name>
    <dbReference type="NCBI Taxonomy" id="2828728"/>
    <lineage>
        <taxon>Bacteria</taxon>
        <taxon>Pseudomonadati</taxon>
        <taxon>Pseudomonadota</taxon>
        <taxon>Betaproteobacteria</taxon>
        <taxon>Burkholderiales</taxon>
        <taxon>Oxalobacteraceae</taxon>
        <taxon>Undibacterium</taxon>
    </lineage>
</organism>
<dbReference type="Pfam" id="PF00302">
    <property type="entry name" value="CAT"/>
    <property type="match status" value="1"/>
</dbReference>
<dbReference type="PANTHER" id="PTHR38474">
    <property type="entry name" value="SLR0299 PROTEIN"/>
    <property type="match status" value="1"/>
</dbReference>
<dbReference type="PANTHER" id="PTHR38474:SF1">
    <property type="entry name" value="SLR0299 PROTEIN"/>
    <property type="match status" value="1"/>
</dbReference>
<feature type="active site" description="Proton acceptor" evidence="1">
    <location>
        <position position="186"/>
    </location>
</feature>
<dbReference type="SUPFAM" id="SSF52777">
    <property type="entry name" value="CoA-dependent acyltransferases"/>
    <property type="match status" value="1"/>
</dbReference>